<reference evidence="2 3" key="1">
    <citation type="submission" date="2023-02" db="EMBL/GenBank/DDBJ databases">
        <title>LHISI_Scaffold_Assembly.</title>
        <authorList>
            <person name="Stuart O.P."/>
            <person name="Cleave R."/>
            <person name="Magrath M.J.L."/>
            <person name="Mikheyev A.S."/>
        </authorList>
    </citation>
    <scope>NUCLEOTIDE SEQUENCE [LARGE SCALE GENOMIC DNA]</scope>
    <source>
        <strain evidence="2">Daus_M_001</strain>
        <tissue evidence="2">Leg muscle</tissue>
    </source>
</reference>
<dbReference type="EMBL" id="JARBHB010000009">
    <property type="protein sequence ID" value="KAJ8874930.1"/>
    <property type="molecule type" value="Genomic_DNA"/>
</dbReference>
<feature type="region of interest" description="Disordered" evidence="1">
    <location>
        <begin position="384"/>
        <end position="415"/>
    </location>
</feature>
<proteinExistence type="predicted"/>
<organism evidence="2 3">
    <name type="scientific">Dryococelus australis</name>
    <dbReference type="NCBI Taxonomy" id="614101"/>
    <lineage>
        <taxon>Eukaryota</taxon>
        <taxon>Metazoa</taxon>
        <taxon>Ecdysozoa</taxon>
        <taxon>Arthropoda</taxon>
        <taxon>Hexapoda</taxon>
        <taxon>Insecta</taxon>
        <taxon>Pterygota</taxon>
        <taxon>Neoptera</taxon>
        <taxon>Polyneoptera</taxon>
        <taxon>Phasmatodea</taxon>
        <taxon>Verophasmatodea</taxon>
        <taxon>Anareolatae</taxon>
        <taxon>Phasmatidae</taxon>
        <taxon>Eurycanthinae</taxon>
        <taxon>Dryococelus</taxon>
    </lineage>
</organism>
<feature type="compositionally biased region" description="Basic and acidic residues" evidence="1">
    <location>
        <begin position="1"/>
        <end position="17"/>
    </location>
</feature>
<comment type="caution">
    <text evidence="2">The sequence shown here is derived from an EMBL/GenBank/DDBJ whole genome shotgun (WGS) entry which is preliminary data.</text>
</comment>
<name>A0ABQ9GSB0_9NEOP</name>
<feature type="region of interest" description="Disordered" evidence="1">
    <location>
        <begin position="1"/>
        <end position="46"/>
    </location>
</feature>
<evidence type="ECO:0000256" key="1">
    <source>
        <dbReference type="SAM" id="MobiDB-lite"/>
    </source>
</evidence>
<evidence type="ECO:0000313" key="2">
    <source>
        <dbReference type="EMBL" id="KAJ8874930.1"/>
    </source>
</evidence>
<sequence>MEQHRNARPREMGDPRENPQTSGIARHDSHLRKSGNNRPRLNPICLGGRRARGISRSRLAKEQVCSPPATEKKLMKRRSSIHEAIVPVDEPILCTMVRDRENVASLTHSPVSTRATDVCSLAVAPVLPHTWQYGIRYLFLRKFAIGSEAYRACLTNCNPIAKRASKPIIACFFLEVLNLQSNAVIFNDPGEPFVSVRVQAVSTAFERWPCDVPHSHARTLALRCSSLTRANFGAMFLTHTRGRWPCDVPHSHVRTLALRCSSLTRANVGLAMFLTHTRGRWSCDVPHSHARTLALRCSSLTRADVGLAMFLTHTRERWPCDVPHSHARTLALRCSSLTRADGEKNSISRNTSFNLAGLRLLFPIWAALNIEVLRANEGEVKVSMEQRRNAEAEETGDPRANPPTNGIVRHDSRSG</sequence>
<dbReference type="Proteomes" id="UP001159363">
    <property type="component" value="Chromosome 8"/>
</dbReference>
<gene>
    <name evidence="2" type="ORF">PR048_022820</name>
</gene>
<evidence type="ECO:0000313" key="3">
    <source>
        <dbReference type="Proteomes" id="UP001159363"/>
    </source>
</evidence>
<keyword evidence="3" id="KW-1185">Reference proteome</keyword>
<accession>A0ABQ9GSB0</accession>
<protein>
    <submittedName>
        <fullName evidence="2">Uncharacterized protein</fullName>
    </submittedName>
</protein>